<accession>A0ABX1J4N4</accession>
<evidence type="ECO:0000259" key="1">
    <source>
        <dbReference type="Pfam" id="PF13460"/>
    </source>
</evidence>
<dbReference type="CDD" id="cd05262">
    <property type="entry name" value="SDR_a7"/>
    <property type="match status" value="1"/>
</dbReference>
<dbReference type="InterPro" id="IPR016040">
    <property type="entry name" value="NAD(P)-bd_dom"/>
</dbReference>
<proteinExistence type="predicted"/>
<dbReference type="InterPro" id="IPR036291">
    <property type="entry name" value="NAD(P)-bd_dom_sf"/>
</dbReference>
<dbReference type="RefSeq" id="WP_168514119.1">
    <property type="nucleotide sequence ID" value="NZ_JAAXLS010000005.1"/>
</dbReference>
<protein>
    <submittedName>
        <fullName evidence="2">SDR family oxidoreductase</fullName>
    </submittedName>
</protein>
<organism evidence="2 3">
    <name type="scientific">Amycolatopsis acididurans</name>
    <dbReference type="NCBI Taxonomy" id="2724524"/>
    <lineage>
        <taxon>Bacteria</taxon>
        <taxon>Bacillati</taxon>
        <taxon>Actinomycetota</taxon>
        <taxon>Actinomycetes</taxon>
        <taxon>Pseudonocardiales</taxon>
        <taxon>Pseudonocardiaceae</taxon>
        <taxon>Amycolatopsis</taxon>
    </lineage>
</organism>
<dbReference type="PANTHER" id="PTHR48079">
    <property type="entry name" value="PROTEIN YEEZ"/>
    <property type="match status" value="1"/>
</dbReference>
<dbReference type="PANTHER" id="PTHR48079:SF6">
    <property type="entry name" value="NAD(P)-BINDING DOMAIN-CONTAINING PROTEIN-RELATED"/>
    <property type="match status" value="1"/>
</dbReference>
<dbReference type="Proteomes" id="UP000715441">
    <property type="component" value="Unassembled WGS sequence"/>
</dbReference>
<sequence length="294" mass="30916">MRVLVTGASGHIGWAVVPELVKAGHEVVGLARSEASAAAVKALGAEVRRGDLTDLDGLREAATETDAVVHLAFDHESMRAGDFAGAADRDLAVVQAFGDALAGTGKAFIGIGMGLTGAENPSLAAANPRFAVGRAVGELTDRGIRSIRIAIPQVVHSTRDRSGFVPTLIGIARRTGVSGYLGDGTNRWPAVHTKDLARLYRLALEKAKAGAQLHATTDEGVPVREIAETIGRHLGVQAKSIPSEKAADHFGYFAPFMTIDNAMSSAETRELLGWEQVHPGLLADLDNGHYFTGE</sequence>
<name>A0ABX1J4N4_9PSEU</name>
<reference evidence="2 3" key="1">
    <citation type="submission" date="2020-04" db="EMBL/GenBank/DDBJ databases">
        <title>Novel species.</title>
        <authorList>
            <person name="Teo W.F.A."/>
            <person name="Lipun K."/>
            <person name="Srisuk N."/>
            <person name="Duangmal K."/>
        </authorList>
    </citation>
    <scope>NUCLEOTIDE SEQUENCE [LARGE SCALE GENOMIC DNA]</scope>
    <source>
        <strain evidence="2 3">K13G38</strain>
    </source>
</reference>
<feature type="domain" description="NAD(P)-binding" evidence="1">
    <location>
        <begin position="7"/>
        <end position="77"/>
    </location>
</feature>
<dbReference type="EMBL" id="JAAXLS010000005">
    <property type="protein sequence ID" value="NKQ53305.1"/>
    <property type="molecule type" value="Genomic_DNA"/>
</dbReference>
<gene>
    <name evidence="2" type="ORF">HFP15_10465</name>
</gene>
<dbReference type="Pfam" id="PF13460">
    <property type="entry name" value="NAD_binding_10"/>
    <property type="match status" value="1"/>
</dbReference>
<comment type="caution">
    <text evidence="2">The sequence shown here is derived from an EMBL/GenBank/DDBJ whole genome shotgun (WGS) entry which is preliminary data.</text>
</comment>
<keyword evidence="3" id="KW-1185">Reference proteome</keyword>
<evidence type="ECO:0000313" key="2">
    <source>
        <dbReference type="EMBL" id="NKQ53305.1"/>
    </source>
</evidence>
<dbReference type="InterPro" id="IPR051783">
    <property type="entry name" value="NAD(P)-dependent_oxidoreduct"/>
</dbReference>
<dbReference type="Gene3D" id="3.40.50.720">
    <property type="entry name" value="NAD(P)-binding Rossmann-like Domain"/>
    <property type="match status" value="2"/>
</dbReference>
<dbReference type="SUPFAM" id="SSF51735">
    <property type="entry name" value="NAD(P)-binding Rossmann-fold domains"/>
    <property type="match status" value="1"/>
</dbReference>
<evidence type="ECO:0000313" key="3">
    <source>
        <dbReference type="Proteomes" id="UP000715441"/>
    </source>
</evidence>